<dbReference type="InterPro" id="IPR023578">
    <property type="entry name" value="Ras_GEF_dom_sf"/>
</dbReference>
<reference evidence="5" key="1">
    <citation type="submission" date="2018-06" db="EMBL/GenBank/DDBJ databases">
        <title>Genome assembly of Danube salmon.</title>
        <authorList>
            <person name="Macqueen D.J."/>
            <person name="Gundappa M.K."/>
        </authorList>
    </citation>
    <scope>NUCLEOTIDE SEQUENCE [LARGE SCALE GENOMIC DNA]</scope>
</reference>
<keyword evidence="5" id="KW-1185">Reference proteome</keyword>
<dbReference type="SUPFAM" id="SSF48366">
    <property type="entry name" value="Ras GEF"/>
    <property type="match status" value="1"/>
</dbReference>
<dbReference type="Gene3D" id="1.10.840.10">
    <property type="entry name" value="Ras guanine-nucleotide exchange factors catalytic domain"/>
    <property type="match status" value="1"/>
</dbReference>
<evidence type="ECO:0000313" key="5">
    <source>
        <dbReference type="Proteomes" id="UP000314982"/>
    </source>
</evidence>
<dbReference type="InterPro" id="IPR019804">
    <property type="entry name" value="Ras_G-nucl-exch_fac_CS"/>
</dbReference>
<dbReference type="PROSITE" id="PS00720">
    <property type="entry name" value="RASGEF"/>
    <property type="match status" value="1"/>
</dbReference>
<feature type="domain" description="Ras-GEF" evidence="3">
    <location>
        <begin position="19"/>
        <end position="244"/>
    </location>
</feature>
<evidence type="ECO:0000259" key="3">
    <source>
        <dbReference type="PROSITE" id="PS50009"/>
    </source>
</evidence>
<reference evidence="4" key="2">
    <citation type="submission" date="2025-08" db="UniProtKB">
        <authorList>
            <consortium name="Ensembl"/>
        </authorList>
    </citation>
    <scope>IDENTIFICATION</scope>
</reference>
<accession>A0A4W5KVR9</accession>
<dbReference type="Ensembl" id="ENSHHUT00000022278.1">
    <property type="protein sequence ID" value="ENSHHUP00000021473.1"/>
    <property type="gene ID" value="ENSHHUG00000013456.1"/>
</dbReference>
<dbReference type="Proteomes" id="UP000314982">
    <property type="component" value="Unassembled WGS sequence"/>
</dbReference>
<dbReference type="GO" id="GO:0007265">
    <property type="term" value="P:Ras protein signal transduction"/>
    <property type="evidence" value="ECO:0007669"/>
    <property type="project" value="TreeGrafter"/>
</dbReference>
<dbReference type="GeneTree" id="ENSGT00940000158324"/>
<reference evidence="4" key="3">
    <citation type="submission" date="2025-09" db="UniProtKB">
        <authorList>
            <consortium name="Ensembl"/>
        </authorList>
    </citation>
    <scope>IDENTIFICATION</scope>
</reference>
<proteinExistence type="predicted"/>
<dbReference type="PROSITE" id="PS50009">
    <property type="entry name" value="RASGEF_CAT"/>
    <property type="match status" value="1"/>
</dbReference>
<dbReference type="InterPro" id="IPR008937">
    <property type="entry name" value="Ras-like_GEF"/>
</dbReference>
<evidence type="ECO:0000256" key="2">
    <source>
        <dbReference type="PROSITE-ProRule" id="PRU00168"/>
    </source>
</evidence>
<evidence type="ECO:0000313" key="4">
    <source>
        <dbReference type="Ensembl" id="ENSHHUP00000021473.1"/>
    </source>
</evidence>
<evidence type="ECO:0000256" key="1">
    <source>
        <dbReference type="ARBA" id="ARBA00022658"/>
    </source>
</evidence>
<dbReference type="PANTHER" id="PTHR23113:SF150">
    <property type="entry name" value="SON OF SEVENLESS HOMOLOG 2"/>
    <property type="match status" value="1"/>
</dbReference>
<keyword evidence="1 2" id="KW-0344">Guanine-nucleotide releasing factor</keyword>
<protein>
    <recommendedName>
        <fullName evidence="3">Ras-GEF domain-containing protein</fullName>
    </recommendedName>
</protein>
<dbReference type="PANTHER" id="PTHR23113">
    <property type="entry name" value="GUANINE NUCLEOTIDE EXCHANGE FACTOR"/>
    <property type="match status" value="1"/>
</dbReference>
<organism evidence="4 5">
    <name type="scientific">Hucho hucho</name>
    <name type="common">huchen</name>
    <dbReference type="NCBI Taxonomy" id="62062"/>
    <lineage>
        <taxon>Eukaryota</taxon>
        <taxon>Metazoa</taxon>
        <taxon>Chordata</taxon>
        <taxon>Craniata</taxon>
        <taxon>Vertebrata</taxon>
        <taxon>Euteleostomi</taxon>
        <taxon>Actinopterygii</taxon>
        <taxon>Neopterygii</taxon>
        <taxon>Teleostei</taxon>
        <taxon>Protacanthopterygii</taxon>
        <taxon>Salmoniformes</taxon>
        <taxon>Salmonidae</taxon>
        <taxon>Salmoninae</taxon>
        <taxon>Hucho</taxon>
    </lineage>
</organism>
<dbReference type="STRING" id="62062.ENSHHUP00000021473"/>
<name>A0A4W5KVR9_9TELE</name>
<dbReference type="CDD" id="cd00155">
    <property type="entry name" value="RasGEF"/>
    <property type="match status" value="1"/>
</dbReference>
<dbReference type="InterPro" id="IPR001895">
    <property type="entry name" value="RASGEF_cat_dom"/>
</dbReference>
<dbReference type="GO" id="GO:0005085">
    <property type="term" value="F:guanyl-nucleotide exchange factor activity"/>
    <property type="evidence" value="ECO:0007669"/>
    <property type="project" value="UniProtKB-KW"/>
</dbReference>
<dbReference type="InterPro" id="IPR036964">
    <property type="entry name" value="RASGEF_cat_dom_sf"/>
</dbReference>
<dbReference type="Gene3D" id="1.20.870.10">
    <property type="entry name" value="Son of sevenless (SoS) protein Chain: S domain 1"/>
    <property type="match status" value="1"/>
</dbReference>
<dbReference type="GO" id="GO:0005886">
    <property type="term" value="C:plasma membrane"/>
    <property type="evidence" value="ECO:0007669"/>
    <property type="project" value="TreeGrafter"/>
</dbReference>
<dbReference type="SMART" id="SM00147">
    <property type="entry name" value="RasGEF"/>
    <property type="match status" value="1"/>
</dbReference>
<dbReference type="AlphaFoldDB" id="A0A4W5KVR9"/>
<sequence>YPFSFFLPSRSVSRLSLSRSVSLSLCLPCVSRSVSRLSLSLALSPVCLSLSLCLPSVSLSRSVCRSRSVSRLLCLRCIVEAENLDERVAVLTRVIEILQVFQELNNFNGVLEVVSAINSVPVYRLDHTFEAVPERKKRILEEAVELSQDHFKKYLAKLKSINPPCVPFFGIYLTNILKTEEGNPDFLKRHGKELINFSKRRKVAEITGEIQQYQNQPYCLKVQQDIKVGQSTSLTVSRSSRTSR</sequence>
<dbReference type="Pfam" id="PF00617">
    <property type="entry name" value="RasGEF"/>
    <property type="match status" value="1"/>
</dbReference>